<proteinExistence type="predicted"/>
<keyword evidence="8" id="KW-1185">Reference proteome</keyword>
<feature type="domain" description="Cytochrome c" evidence="6">
    <location>
        <begin position="34"/>
        <end position="115"/>
    </location>
</feature>
<keyword evidence="1 4" id="KW-0349">Heme</keyword>
<dbReference type="Pfam" id="PF00034">
    <property type="entry name" value="Cytochrom_C"/>
    <property type="match status" value="1"/>
</dbReference>
<dbReference type="BioCyc" id="AURANTIMONAS:SI859A1_01938-MONOMER"/>
<dbReference type="SUPFAM" id="SSF46626">
    <property type="entry name" value="Cytochrome c"/>
    <property type="match status" value="1"/>
</dbReference>
<keyword evidence="2 4" id="KW-0479">Metal-binding</keyword>
<keyword evidence="3 4" id="KW-0408">Iron</keyword>
<sequence length="116" mass="12412">MTRSTSMRGRLALMAMAVAGLALLLSAATAQDLAQIANGQRFLETNCARCHAIARTGTSPHPQAPAFRTLSQSYPIASLEEALVEGLWTGHPDMPEFIFGPGQARAIIAYIESIQD</sequence>
<dbReference type="RefSeq" id="WP_009209771.1">
    <property type="nucleotide sequence ID" value="NZ_BBWP01000025.1"/>
</dbReference>
<evidence type="ECO:0000256" key="3">
    <source>
        <dbReference type="ARBA" id="ARBA00023004"/>
    </source>
</evidence>
<evidence type="ECO:0000259" key="6">
    <source>
        <dbReference type="PROSITE" id="PS51007"/>
    </source>
</evidence>
<protein>
    <recommendedName>
        <fullName evidence="6">Cytochrome c domain-containing protein</fullName>
    </recommendedName>
</protein>
<gene>
    <name evidence="7" type="ORF">SI859A1_01938</name>
</gene>
<dbReference type="PROSITE" id="PS51007">
    <property type="entry name" value="CYTC"/>
    <property type="match status" value="1"/>
</dbReference>
<evidence type="ECO:0000256" key="1">
    <source>
        <dbReference type="ARBA" id="ARBA00022617"/>
    </source>
</evidence>
<dbReference type="GO" id="GO:0046872">
    <property type="term" value="F:metal ion binding"/>
    <property type="evidence" value="ECO:0007669"/>
    <property type="project" value="UniProtKB-KW"/>
</dbReference>
<dbReference type="GO" id="GO:0009055">
    <property type="term" value="F:electron transfer activity"/>
    <property type="evidence" value="ECO:0007669"/>
    <property type="project" value="InterPro"/>
</dbReference>
<organism evidence="7 8">
    <name type="scientific">Aurantimonas manganoxydans (strain ATCC BAA-1229 / DSM 21871 / SI85-9A1)</name>
    <dbReference type="NCBI Taxonomy" id="287752"/>
    <lineage>
        <taxon>Bacteria</taxon>
        <taxon>Pseudomonadati</taxon>
        <taxon>Pseudomonadota</taxon>
        <taxon>Alphaproteobacteria</taxon>
        <taxon>Hyphomicrobiales</taxon>
        <taxon>Aurantimonadaceae</taxon>
        <taxon>Aurantimonas</taxon>
    </lineage>
</organism>
<reference evidence="7 8" key="1">
    <citation type="journal article" date="2008" name="Appl. Environ. Microbiol.">
        <title>Genomic insights into Mn(II) oxidation by the marine alphaproteobacterium Aurantimonas sp. strain SI85-9A1.</title>
        <authorList>
            <person name="Dick G.J."/>
            <person name="Podell S."/>
            <person name="Johnson H.A."/>
            <person name="Rivera-Espinoza Y."/>
            <person name="Bernier-Latmani R."/>
            <person name="McCarthy J.K."/>
            <person name="Torpey J.W."/>
            <person name="Clement B.G."/>
            <person name="Gaasterland T."/>
            <person name="Tebo B.M."/>
        </authorList>
    </citation>
    <scope>NUCLEOTIDE SEQUENCE [LARGE SCALE GENOMIC DNA]</scope>
    <source>
        <strain evidence="7 8">SI85-9A1</strain>
    </source>
</reference>
<dbReference type="InterPro" id="IPR036909">
    <property type="entry name" value="Cyt_c-like_dom_sf"/>
</dbReference>
<dbReference type="InterPro" id="IPR009056">
    <property type="entry name" value="Cyt_c-like_dom"/>
</dbReference>
<comment type="caution">
    <text evidence="7">The sequence shown here is derived from an EMBL/GenBank/DDBJ whole genome shotgun (WGS) entry which is preliminary data.</text>
</comment>
<accession>Q1YNA4</accession>
<dbReference type="Gene3D" id="1.10.760.10">
    <property type="entry name" value="Cytochrome c-like domain"/>
    <property type="match status" value="1"/>
</dbReference>
<evidence type="ECO:0000313" key="8">
    <source>
        <dbReference type="Proteomes" id="UP000000321"/>
    </source>
</evidence>
<dbReference type="Proteomes" id="UP000000321">
    <property type="component" value="Unassembled WGS sequence"/>
</dbReference>
<dbReference type="HOGENOM" id="CLU_133116_0_1_5"/>
<evidence type="ECO:0000313" key="7">
    <source>
        <dbReference type="EMBL" id="EAS51127.1"/>
    </source>
</evidence>
<feature type="chain" id="PRO_5004197753" description="Cytochrome c domain-containing protein" evidence="5">
    <location>
        <begin position="31"/>
        <end position="116"/>
    </location>
</feature>
<feature type="signal peptide" evidence="5">
    <location>
        <begin position="1"/>
        <end position="30"/>
    </location>
</feature>
<dbReference type="AlphaFoldDB" id="Q1YNA4"/>
<dbReference type="GO" id="GO:0020037">
    <property type="term" value="F:heme binding"/>
    <property type="evidence" value="ECO:0007669"/>
    <property type="project" value="InterPro"/>
</dbReference>
<name>Q1YNA4_AURMS</name>
<evidence type="ECO:0000256" key="5">
    <source>
        <dbReference type="SAM" id="SignalP"/>
    </source>
</evidence>
<keyword evidence="5" id="KW-0732">Signal</keyword>
<evidence type="ECO:0000256" key="2">
    <source>
        <dbReference type="ARBA" id="ARBA00022723"/>
    </source>
</evidence>
<evidence type="ECO:0000256" key="4">
    <source>
        <dbReference type="PROSITE-ProRule" id="PRU00433"/>
    </source>
</evidence>
<dbReference type="EMBL" id="AAPJ01000001">
    <property type="protein sequence ID" value="EAS51127.1"/>
    <property type="molecule type" value="Genomic_DNA"/>
</dbReference>